<dbReference type="PANTHER" id="PTHR44688:SF16">
    <property type="entry name" value="DNA-BINDING TRANSCRIPTIONAL ACTIVATOR DEVR_DOSR"/>
    <property type="match status" value="1"/>
</dbReference>
<dbReference type="Gene3D" id="1.10.10.10">
    <property type="entry name" value="Winged helix-like DNA-binding domain superfamily/Winged helix DNA-binding domain"/>
    <property type="match status" value="1"/>
</dbReference>
<dbReference type="PRINTS" id="PR00038">
    <property type="entry name" value="HTHLUXR"/>
</dbReference>
<keyword evidence="6" id="KW-1185">Reference proteome</keyword>
<dbReference type="Pfam" id="PF00196">
    <property type="entry name" value="GerE"/>
    <property type="match status" value="1"/>
</dbReference>
<dbReference type="InterPro" id="IPR036388">
    <property type="entry name" value="WH-like_DNA-bd_sf"/>
</dbReference>
<dbReference type="SUPFAM" id="SSF46894">
    <property type="entry name" value="C-terminal effector domain of the bipartite response regulators"/>
    <property type="match status" value="1"/>
</dbReference>
<dbReference type="EMBL" id="AP023355">
    <property type="protein sequence ID" value="BCJ37475.1"/>
    <property type="molecule type" value="Genomic_DNA"/>
</dbReference>
<dbReference type="InterPro" id="IPR000792">
    <property type="entry name" value="Tscrpt_reg_LuxR_C"/>
</dbReference>
<dbReference type="Proteomes" id="UP000611640">
    <property type="component" value="Chromosome"/>
</dbReference>
<keyword evidence="2" id="KW-0238">DNA-binding</keyword>
<dbReference type="CDD" id="cd06170">
    <property type="entry name" value="LuxR_C_like"/>
    <property type="match status" value="1"/>
</dbReference>
<dbReference type="InterPro" id="IPR016032">
    <property type="entry name" value="Sig_transdc_resp-reg_C-effctor"/>
</dbReference>
<dbReference type="SMART" id="SM00421">
    <property type="entry name" value="HTH_LUXR"/>
    <property type="match status" value="1"/>
</dbReference>
<protein>
    <recommendedName>
        <fullName evidence="4">HTH luxR-type domain-containing protein</fullName>
    </recommendedName>
</protein>
<feature type="domain" description="HTH luxR-type" evidence="4">
    <location>
        <begin position="143"/>
        <end position="208"/>
    </location>
</feature>
<evidence type="ECO:0000256" key="3">
    <source>
        <dbReference type="ARBA" id="ARBA00023163"/>
    </source>
</evidence>
<evidence type="ECO:0000259" key="4">
    <source>
        <dbReference type="PROSITE" id="PS50043"/>
    </source>
</evidence>
<dbReference type="PANTHER" id="PTHR44688">
    <property type="entry name" value="DNA-BINDING TRANSCRIPTIONAL ACTIVATOR DEVR_DOSR"/>
    <property type="match status" value="1"/>
</dbReference>
<dbReference type="RefSeq" id="WP_203963681.1">
    <property type="nucleotide sequence ID" value="NZ_AP023355.1"/>
</dbReference>
<proteinExistence type="predicted"/>
<organism evidence="5 6">
    <name type="scientific">Actinocatenispora thailandica</name>
    <dbReference type="NCBI Taxonomy" id="227318"/>
    <lineage>
        <taxon>Bacteria</taxon>
        <taxon>Bacillati</taxon>
        <taxon>Actinomycetota</taxon>
        <taxon>Actinomycetes</taxon>
        <taxon>Micromonosporales</taxon>
        <taxon>Micromonosporaceae</taxon>
        <taxon>Actinocatenispora</taxon>
    </lineage>
</organism>
<evidence type="ECO:0000256" key="1">
    <source>
        <dbReference type="ARBA" id="ARBA00023015"/>
    </source>
</evidence>
<sequence>MRASPGQSADGEFAGRHERVVLLCRGCPLTEALAAGLRLCGWRTSVLGHPTELAARDTHPLVLVEDESGELPSVVAAGRVVAVAGVGAVDALRAAVAAGARAVNAQLPYRVLLAEVRAALSLPVPSPAQRQQTLLDLRARTAAARCFWSLTDRERAVLVDVASGLRAEAIAARRTVSLPTVRSQIAAILHKLGVRSQPAAVALLLAACPDPRITDALARFHQNYR</sequence>
<keyword evidence="3" id="KW-0804">Transcription</keyword>
<dbReference type="GO" id="GO:0003677">
    <property type="term" value="F:DNA binding"/>
    <property type="evidence" value="ECO:0007669"/>
    <property type="project" value="UniProtKB-KW"/>
</dbReference>
<dbReference type="AlphaFoldDB" id="A0A7R7DTN8"/>
<evidence type="ECO:0000313" key="5">
    <source>
        <dbReference type="EMBL" id="BCJ37475.1"/>
    </source>
</evidence>
<evidence type="ECO:0000256" key="2">
    <source>
        <dbReference type="ARBA" id="ARBA00023125"/>
    </source>
</evidence>
<keyword evidence="1" id="KW-0805">Transcription regulation</keyword>
<accession>A0A7R7DTN8</accession>
<evidence type="ECO:0000313" key="6">
    <source>
        <dbReference type="Proteomes" id="UP000611640"/>
    </source>
</evidence>
<dbReference type="GO" id="GO:0006355">
    <property type="term" value="P:regulation of DNA-templated transcription"/>
    <property type="evidence" value="ECO:0007669"/>
    <property type="project" value="InterPro"/>
</dbReference>
<dbReference type="KEGG" id="atl:Athai_49780"/>
<gene>
    <name evidence="5" type="ORF">Athai_49780</name>
</gene>
<reference evidence="5 6" key="1">
    <citation type="submission" date="2020-08" db="EMBL/GenBank/DDBJ databases">
        <title>Whole genome shotgun sequence of Actinocatenispora thailandica NBRC 105041.</title>
        <authorList>
            <person name="Komaki H."/>
            <person name="Tamura T."/>
        </authorList>
    </citation>
    <scope>NUCLEOTIDE SEQUENCE [LARGE SCALE GENOMIC DNA]</scope>
    <source>
        <strain evidence="5 6">NBRC 105041</strain>
    </source>
</reference>
<dbReference type="PROSITE" id="PS50043">
    <property type="entry name" value="HTH_LUXR_2"/>
    <property type="match status" value="1"/>
</dbReference>
<name>A0A7R7DTN8_9ACTN</name>